<dbReference type="STRING" id="7395.A0A1A9VJD3"/>
<keyword evidence="12 18" id="KW-0443">Lipid metabolism</keyword>
<dbReference type="EC" id="2.5.1.26" evidence="7 18"/>
<evidence type="ECO:0000256" key="8">
    <source>
        <dbReference type="ARBA" id="ARBA00022516"/>
    </source>
</evidence>
<name>A0A1A9VJD3_GLOAU</name>
<evidence type="ECO:0000313" key="22">
    <source>
        <dbReference type="Proteomes" id="UP000078200"/>
    </source>
</evidence>
<comment type="catalytic activity">
    <reaction evidence="18">
        <text>a long chain fatty alcohol + a 1-acylglycerone 3-phosphate = a 1-O-alkylglycerone 3-phosphate + a long-chain fatty acid + H(+)</text>
        <dbReference type="Rhea" id="RHEA:36171"/>
        <dbReference type="ChEBI" id="CHEBI:15378"/>
        <dbReference type="ChEBI" id="CHEBI:17135"/>
        <dbReference type="ChEBI" id="CHEBI:57534"/>
        <dbReference type="ChEBI" id="CHEBI:57560"/>
        <dbReference type="ChEBI" id="CHEBI:73315"/>
        <dbReference type="EC" id="2.5.1.26"/>
    </reaction>
</comment>
<keyword evidence="9 18" id="KW-0285">Flavoprotein</keyword>
<evidence type="ECO:0000256" key="11">
    <source>
        <dbReference type="ARBA" id="ARBA00022827"/>
    </source>
</evidence>
<feature type="binding site" evidence="16">
    <location>
        <begin position="272"/>
        <end position="275"/>
    </location>
    <ligand>
        <name>FAD</name>
        <dbReference type="ChEBI" id="CHEBI:57692"/>
    </ligand>
</feature>
<dbReference type="GO" id="GO:0071949">
    <property type="term" value="F:FAD binding"/>
    <property type="evidence" value="ECO:0007669"/>
    <property type="project" value="InterPro"/>
</dbReference>
<dbReference type="Pfam" id="PF01565">
    <property type="entry name" value="FAD_binding_4"/>
    <property type="match status" value="1"/>
</dbReference>
<keyword evidence="10 18" id="KW-0808">Transferase</keyword>
<feature type="binding site" evidence="16">
    <location>
        <begin position="324"/>
        <end position="330"/>
    </location>
    <ligand>
        <name>FAD</name>
        <dbReference type="ChEBI" id="CHEBI:57692"/>
    </ligand>
</feature>
<feature type="region of interest" description="Disordered" evidence="19">
    <location>
        <begin position="1"/>
        <end position="24"/>
    </location>
</feature>
<evidence type="ECO:0000256" key="7">
    <source>
        <dbReference type="ARBA" id="ARBA00012385"/>
    </source>
</evidence>
<feature type="binding site" evidence="16">
    <location>
        <begin position="259"/>
        <end position="265"/>
    </location>
    <ligand>
        <name>FAD</name>
        <dbReference type="ChEBI" id="CHEBI:57692"/>
    </ligand>
</feature>
<dbReference type="EnsemblMetazoa" id="GAUT039294-RA">
    <property type="protein sequence ID" value="GAUT039294-PA"/>
    <property type="gene ID" value="GAUT039294"/>
</dbReference>
<evidence type="ECO:0000256" key="12">
    <source>
        <dbReference type="ARBA" id="ARBA00023098"/>
    </source>
</evidence>
<feature type="site" description="Important for enzyme activity" evidence="17">
    <location>
        <position position="375"/>
    </location>
</feature>
<evidence type="ECO:0000256" key="17">
    <source>
        <dbReference type="PIRSR" id="PIRSR625650-4"/>
    </source>
</evidence>
<dbReference type="SUPFAM" id="SSF56176">
    <property type="entry name" value="FAD-binding/transporter-associated domain-like"/>
    <property type="match status" value="1"/>
</dbReference>
<dbReference type="UniPathway" id="UPA00781"/>
<dbReference type="Gene3D" id="3.30.160.650">
    <property type="match status" value="1"/>
</dbReference>
<keyword evidence="22" id="KW-1185">Reference proteome</keyword>
<evidence type="ECO:0000256" key="10">
    <source>
        <dbReference type="ARBA" id="ARBA00022679"/>
    </source>
</evidence>
<dbReference type="GO" id="GO:0008611">
    <property type="term" value="P:ether lipid biosynthetic process"/>
    <property type="evidence" value="ECO:0007669"/>
    <property type="project" value="UniProtKB-UniPathway"/>
</dbReference>
<reference evidence="21" key="1">
    <citation type="submission" date="2020-05" db="UniProtKB">
        <authorList>
            <consortium name="EnsemblMetazoa"/>
        </authorList>
    </citation>
    <scope>IDENTIFICATION</scope>
    <source>
        <strain evidence="21">TTRI</strain>
    </source>
</reference>
<dbReference type="Gene3D" id="3.30.70.3450">
    <property type="match status" value="1"/>
</dbReference>
<comment type="cofactor">
    <cofactor evidence="1 16 18">
        <name>FAD</name>
        <dbReference type="ChEBI" id="CHEBI:57692"/>
    </cofactor>
</comment>
<evidence type="ECO:0000313" key="21">
    <source>
        <dbReference type="EnsemblMetazoa" id="GAUT039294-PA"/>
    </source>
</evidence>
<evidence type="ECO:0000256" key="14">
    <source>
        <dbReference type="PIRSR" id="PIRSR625650-1"/>
    </source>
</evidence>
<dbReference type="PROSITE" id="PS51387">
    <property type="entry name" value="FAD_PCMH"/>
    <property type="match status" value="1"/>
</dbReference>
<dbReference type="Pfam" id="PF02913">
    <property type="entry name" value="FAD-oxidase_C"/>
    <property type="match status" value="1"/>
</dbReference>
<dbReference type="Proteomes" id="UP000078200">
    <property type="component" value="Unassembled WGS sequence"/>
</dbReference>
<dbReference type="InterPro" id="IPR006094">
    <property type="entry name" value="Oxid_FAD_bind_N"/>
</dbReference>
<feature type="active site" description="Proton donor/acceptor" evidence="14">
    <location>
        <position position="532"/>
    </location>
</feature>
<dbReference type="FunFam" id="3.30.43.10:FF:000003">
    <property type="entry name" value="Alkylglycerone-phosphate synthase"/>
    <property type="match status" value="1"/>
</dbReference>
<dbReference type="InterPro" id="IPR016171">
    <property type="entry name" value="Vanillyl_alc_oxidase_C-sub2"/>
</dbReference>
<keyword evidence="13 18" id="KW-0576">Peroxisome</keyword>
<dbReference type="InterPro" id="IPR016166">
    <property type="entry name" value="FAD-bd_PCMH"/>
</dbReference>
<comment type="pathway">
    <text evidence="3 18">Glycerolipid metabolism; ether lipid biosynthesis.</text>
</comment>
<feature type="binding site" evidence="16">
    <location>
        <begin position="190"/>
        <end position="196"/>
    </location>
    <ligand>
        <name>FAD</name>
        <dbReference type="ChEBI" id="CHEBI:57692"/>
    </ligand>
</feature>
<dbReference type="GO" id="GO:0005777">
    <property type="term" value="C:peroxisome"/>
    <property type="evidence" value="ECO:0007669"/>
    <property type="project" value="UniProtKB-SubCell"/>
</dbReference>
<comment type="pathway">
    <text evidence="4">Lipid metabolism.</text>
</comment>
<dbReference type="InterPro" id="IPR016167">
    <property type="entry name" value="FAD-bd_PCMH_sub1"/>
</dbReference>
<dbReference type="InterPro" id="IPR004113">
    <property type="entry name" value="FAD-bd_oxidored_4_C"/>
</dbReference>
<comment type="subunit">
    <text evidence="6 18">Homodimer.</text>
</comment>
<evidence type="ECO:0000256" key="1">
    <source>
        <dbReference type="ARBA" id="ARBA00001974"/>
    </source>
</evidence>
<dbReference type="InterPro" id="IPR016169">
    <property type="entry name" value="FAD-bd_PCMH_sub2"/>
</dbReference>
<evidence type="ECO:0000256" key="3">
    <source>
        <dbReference type="ARBA" id="ARBA00004670"/>
    </source>
</evidence>
<evidence type="ECO:0000256" key="13">
    <source>
        <dbReference type="ARBA" id="ARBA00023140"/>
    </source>
</evidence>
<evidence type="ECO:0000256" key="16">
    <source>
        <dbReference type="PIRSR" id="PIRSR625650-3"/>
    </source>
</evidence>
<evidence type="ECO:0000256" key="2">
    <source>
        <dbReference type="ARBA" id="ARBA00004275"/>
    </source>
</evidence>
<dbReference type="VEuPathDB" id="VectorBase:GAUT039294"/>
<evidence type="ECO:0000256" key="5">
    <source>
        <dbReference type="ARBA" id="ARBA00008000"/>
    </source>
</evidence>
<comment type="subcellular location">
    <subcellularLocation>
        <location evidence="2 18">Peroxisome</location>
    </subcellularLocation>
</comment>
<sequence length="626" mass="70840">MMAEEEKNLNLSNSAAPRPLDVTNSDMTSLDQRLFRDVKSVLPVKRQEVLKWFGWGYKDSEFYVKDDVICFRGDRYPLDDCSLPYFTDWVKKKLDIKPSDPQPTPTLPQTFPKPIGNSQFLEELKTANILYSQEGLDRLIRCHGQALHDIYYLRHNKFKRIPDIVTWPCNHDEVKKLVTLAHKHNVVVLPYGGGTSVSGSITCPQDEIRMICVLDTSQMNRMLWLSKENLTACFEAGIVGQDLEKVLNSEDLTLGHEPDSYEFSTLGGWVATRASGMKKNTYGNIEDLVVSVKFVAPSGVLERQCNAPRISCGPDFNHIVMGSEGTMGVVTEVVIKVRPLPPIKRYGSLLFPDFESGVKFMREVARRRCQPASVRLIDNEQFIMGQTLKPAKAWLGEFVDYCKKAYVTTVKGIDVTRLCAVTLLFEGEQKDVDRQEAVILDIAKKFKGFSVGDKNGQRGYILTFVIAYIRDLGLQYDVLAESFETSVPWDRCYTLCCNVKRRLETECQKRNINYFLASCRVTQTYDAGACVYFYFAFRCTNCSNPVETYEIIEAIARNEILSLGGSISHHHGVGKIRSPWYGTTVTDTGIELYKATKHQLDPKNIFAAGNLLPEKSFNLMTARAKL</sequence>
<dbReference type="PANTHER" id="PTHR46568:SF1">
    <property type="entry name" value="ALKYLDIHYDROXYACETONEPHOSPHATE SYNTHASE, PEROXISOMAL"/>
    <property type="match status" value="1"/>
</dbReference>
<dbReference type="SUPFAM" id="SSF55103">
    <property type="entry name" value="FAD-linked oxidases, C-terminal domain"/>
    <property type="match status" value="1"/>
</dbReference>
<dbReference type="InterPro" id="IPR016164">
    <property type="entry name" value="FAD-linked_Oxase-like_C"/>
</dbReference>
<evidence type="ECO:0000259" key="20">
    <source>
        <dbReference type="PROSITE" id="PS51387"/>
    </source>
</evidence>
<dbReference type="InterPro" id="IPR025650">
    <property type="entry name" value="Alkyl-DHAP_Synthase"/>
</dbReference>
<feature type="binding site" evidence="15">
    <location>
        <position position="470"/>
    </location>
    <ligand>
        <name>substrate</name>
    </ligand>
</feature>
<protein>
    <recommendedName>
        <fullName evidence="7 18">Alkylglycerone-phosphate synthase</fullName>
        <shortName evidence="18">Alkyl-DHAP synthase</shortName>
        <ecNumber evidence="7 18">2.5.1.26</ecNumber>
    </recommendedName>
</protein>
<feature type="domain" description="FAD-binding PCMH-type" evidence="20">
    <location>
        <begin position="158"/>
        <end position="340"/>
    </location>
</feature>
<dbReference type="Gene3D" id="3.30.465.10">
    <property type="match status" value="1"/>
</dbReference>
<evidence type="ECO:0000256" key="18">
    <source>
        <dbReference type="RuleBase" id="RU363113"/>
    </source>
</evidence>
<dbReference type="Gene3D" id="3.30.300.330">
    <property type="match status" value="1"/>
</dbReference>
<evidence type="ECO:0000256" key="9">
    <source>
        <dbReference type="ARBA" id="ARBA00022630"/>
    </source>
</evidence>
<dbReference type="AlphaFoldDB" id="A0A1A9VJD3"/>
<comment type="function">
    <text evidence="18">Catalyzes the exchange of an acyl for a long-chain alkyl group and the formation of the ether bond in the biosynthesis of ether phospholipids.</text>
</comment>
<evidence type="ECO:0000256" key="15">
    <source>
        <dbReference type="PIRSR" id="PIRSR625650-2"/>
    </source>
</evidence>
<dbReference type="InterPro" id="IPR036318">
    <property type="entry name" value="FAD-bd_PCMH-like_sf"/>
</dbReference>
<organism evidence="21 22">
    <name type="scientific">Glossina austeni</name>
    <name type="common">Savannah tsetse fly</name>
    <dbReference type="NCBI Taxonomy" id="7395"/>
    <lineage>
        <taxon>Eukaryota</taxon>
        <taxon>Metazoa</taxon>
        <taxon>Ecdysozoa</taxon>
        <taxon>Arthropoda</taxon>
        <taxon>Hexapoda</taxon>
        <taxon>Insecta</taxon>
        <taxon>Pterygota</taxon>
        <taxon>Neoptera</taxon>
        <taxon>Endopterygota</taxon>
        <taxon>Diptera</taxon>
        <taxon>Brachycera</taxon>
        <taxon>Muscomorpha</taxon>
        <taxon>Hippoboscoidea</taxon>
        <taxon>Glossinidae</taxon>
        <taxon>Glossina</taxon>
    </lineage>
</organism>
<dbReference type="PANTHER" id="PTHR46568">
    <property type="entry name" value="ALKYLDIHYDROXYACETONEPHOSPHATE SYNTHASE, PEROXISOMAL"/>
    <property type="match status" value="1"/>
</dbReference>
<dbReference type="Gene3D" id="1.10.45.10">
    <property type="entry name" value="Vanillyl-alcohol Oxidase, Chain A, domain 4"/>
    <property type="match status" value="1"/>
</dbReference>
<evidence type="ECO:0000256" key="4">
    <source>
        <dbReference type="ARBA" id="ARBA00005189"/>
    </source>
</evidence>
<evidence type="ECO:0000256" key="6">
    <source>
        <dbReference type="ARBA" id="ARBA00011738"/>
    </source>
</evidence>
<proteinExistence type="inferred from homology"/>
<dbReference type="Gene3D" id="3.30.43.10">
    <property type="entry name" value="Uridine Diphospho-n-acetylenolpyruvylglucosamine Reductase, domain 2"/>
    <property type="match status" value="1"/>
</dbReference>
<keyword evidence="11 16" id="KW-0274">FAD</keyword>
<evidence type="ECO:0000256" key="19">
    <source>
        <dbReference type="SAM" id="MobiDB-lite"/>
    </source>
</evidence>
<dbReference type="GO" id="GO:0008609">
    <property type="term" value="F:alkylglycerone-phosphate synthase activity"/>
    <property type="evidence" value="ECO:0007669"/>
    <property type="project" value="UniProtKB-EC"/>
</dbReference>
<comment type="similarity">
    <text evidence="5 18">Belongs to the FAD-binding oxidoreductase/transferase type 4 family.</text>
</comment>
<keyword evidence="8 18" id="KW-0444">Lipid biosynthesis</keyword>
<accession>A0A1A9VJD3</accession>